<dbReference type="RefSeq" id="WP_033813286.1">
    <property type="nucleotide sequence ID" value="NZ_BLCD01000314.1"/>
</dbReference>
<reference evidence="1 2" key="1">
    <citation type="submission" date="2020-06" db="EMBL/GenBank/DDBJ databases">
        <title>REHAB project genomes.</title>
        <authorList>
            <person name="Shaw L.P."/>
        </authorList>
    </citation>
    <scope>NUCLEOTIDE SEQUENCE [LARGE SCALE GENOMIC DNA]</scope>
    <source>
        <strain evidence="1 2">RHB30-C10</strain>
    </source>
</reference>
<evidence type="ECO:0000313" key="2">
    <source>
        <dbReference type="Proteomes" id="UP000512322"/>
    </source>
</evidence>
<organism evidence="1 2">
    <name type="scientific">Escherichia coli</name>
    <dbReference type="NCBI Taxonomy" id="562"/>
    <lineage>
        <taxon>Bacteria</taxon>
        <taxon>Pseudomonadati</taxon>
        <taxon>Pseudomonadota</taxon>
        <taxon>Gammaproteobacteria</taxon>
        <taxon>Enterobacterales</taxon>
        <taxon>Enterobacteriaceae</taxon>
        <taxon>Escherichia</taxon>
    </lineage>
</organism>
<dbReference type="InterPro" id="IPR006498">
    <property type="entry name" value="Tail_tube"/>
</dbReference>
<dbReference type="Proteomes" id="UP000512322">
    <property type="component" value="Chromosome"/>
</dbReference>
<accession>A0A2A3V254</accession>
<gene>
    <name evidence="1" type="ORF">HVY77_13900</name>
</gene>
<dbReference type="EMBL" id="CP057293">
    <property type="protein sequence ID" value="QMF67955.1"/>
    <property type="molecule type" value="Genomic_DNA"/>
</dbReference>
<dbReference type="AlphaFoldDB" id="A0A2A3V254"/>
<sequence>MITGEKKLLRAWTLFLPGGIRLHGAHEYTPPAINISTVDIKTGAMDAPVAVDDGMEALTCSFKIYGYDVSMLTLLGLQAGLYSPEIVVRQAYQVGNATSGQVETLQGMITSITPDARPATSQADASVTVEMSLSYYRQAVDGVETICIIPEEFVRRINGVNVLSDLKKIIRV</sequence>
<dbReference type="Pfam" id="PF04985">
    <property type="entry name" value="Phage_tube"/>
    <property type="match status" value="1"/>
</dbReference>
<name>A0A2A3V254_ECOLX</name>
<protein>
    <submittedName>
        <fullName evidence="1">Phage major tail tube protein</fullName>
    </submittedName>
</protein>
<proteinExistence type="predicted"/>
<evidence type="ECO:0000313" key="1">
    <source>
        <dbReference type="EMBL" id="QMF67955.1"/>
    </source>
</evidence>